<dbReference type="RefSeq" id="WP_379053609.1">
    <property type="nucleotide sequence ID" value="NZ_JBHUIK010000009.1"/>
</dbReference>
<feature type="coiled-coil region" evidence="1">
    <location>
        <begin position="435"/>
        <end position="569"/>
    </location>
</feature>
<keyword evidence="3" id="KW-1185">Reference proteome</keyword>
<feature type="coiled-coil region" evidence="1">
    <location>
        <begin position="913"/>
        <end position="940"/>
    </location>
</feature>
<dbReference type="EMBL" id="JBHUIK010000009">
    <property type="protein sequence ID" value="MFD2216848.1"/>
    <property type="molecule type" value="Genomic_DNA"/>
</dbReference>
<evidence type="ECO:0000313" key="3">
    <source>
        <dbReference type="Proteomes" id="UP001597318"/>
    </source>
</evidence>
<evidence type="ECO:0000256" key="1">
    <source>
        <dbReference type="SAM" id="Coils"/>
    </source>
</evidence>
<reference evidence="3" key="1">
    <citation type="journal article" date="2019" name="Int. J. Syst. Evol. Microbiol.">
        <title>The Global Catalogue of Microorganisms (GCM) 10K type strain sequencing project: providing services to taxonomists for standard genome sequencing and annotation.</title>
        <authorList>
            <consortium name="The Broad Institute Genomics Platform"/>
            <consortium name="The Broad Institute Genome Sequencing Center for Infectious Disease"/>
            <person name="Wu L."/>
            <person name="Ma J."/>
        </authorList>
    </citation>
    <scope>NUCLEOTIDE SEQUENCE [LARGE SCALE GENOMIC DNA]</scope>
    <source>
        <strain evidence="3">CGMCC 1.15474</strain>
    </source>
</reference>
<comment type="caution">
    <text evidence="2">The sequence shown here is derived from an EMBL/GenBank/DDBJ whole genome shotgun (WGS) entry which is preliminary data.</text>
</comment>
<keyword evidence="1" id="KW-0175">Coiled coil</keyword>
<protein>
    <recommendedName>
        <fullName evidence="4">Chromosome segregation ATPase</fullName>
    </recommendedName>
</protein>
<evidence type="ECO:0008006" key="4">
    <source>
        <dbReference type="Google" id="ProtNLM"/>
    </source>
</evidence>
<feature type="coiled-coil region" evidence="1">
    <location>
        <begin position="1048"/>
        <end position="1082"/>
    </location>
</feature>
<evidence type="ECO:0000313" key="2">
    <source>
        <dbReference type="EMBL" id="MFD2216848.1"/>
    </source>
</evidence>
<accession>A0ABW5C7A3</accession>
<feature type="coiled-coil region" evidence="1">
    <location>
        <begin position="781"/>
        <end position="888"/>
    </location>
</feature>
<name>A0ABW5C7A3_9BACI</name>
<feature type="coiled-coil region" evidence="1">
    <location>
        <begin position="243"/>
        <end position="319"/>
    </location>
</feature>
<dbReference type="Proteomes" id="UP001597318">
    <property type="component" value="Unassembled WGS sequence"/>
</dbReference>
<sequence length="1470" mass="173722">MPSISNIRFTNVVYEEGNKRYNDEMFKFDGYNGAILLENGGGKTVFIQTALQAIIPHTNLSDRKIKQTLQLDNYPAHIAIEWLLSENPRRYLVTCVSLFLTKDGLGSYRYVYPYQGGDRHGIENIPFVRKDTNRPSDRGEILDYYQQMSQQYMNAHTFPTIKEFQQHIEEQYHIIANEWESIVKINSTEGGVEAFFDECKQTNQLFDRLLIPTVEGAIAGHNENTFADTFEKHRASFKLYKELKEQIEENKAVEEELIRYVATYEGLHKEQQAYEQKKQRAKAVLNLINQQEQEKTVELQNLESRIKEWESDRRNFYKKELSLGIQKEQSFLNTLQVDLQDYLQQLNIGKEDLVQAKTTFYSLKLAELNEQQKEEQDRLFSLQKQLETFDENQDIQEIKGKLEENSQEINGYFTNELEESKKRQQELNIEKQPIVHAIQESNSKARAQTEQLEQAKKTFNQNQGIIQNLEKQLNRIRNKILSKPDQESVSDQLQQWEKRLVHLDDQIVHLKTNNKQLSLKMAEYKEQSELVSKKKEEKESARTKLAFEIDQVERAHYQLKNVLAALRSQWATYDSIYLKQDSLTQQIHDFIQRLNKQREDSLFKERLAHRFIDDYGHQDLFFADPYIEKQIKQWKNQFHLVETGVQFIQSLEGTSKADAMKYPLWPMTLVTIETEKIQLKQKIQNIDQHLQFPIDVLSIEQAQAIVQGEQQQQSSPVIPRHWIQNQQPSSFQDWIQSMKKSADEATYARVELEERVDVWNRGADKLATFLCEYPYTEYQENKDHKSNLDQEIQELSLTQQNIQSQLDECERLLSTQRETIETYEKEYQGLQGRLESAYEFLSLEKETIELKKFLEQLSSKIEEINKTIKRFEIQAQRLNDELNIMKEQEREENSYFNKLMDDSLYLEVKAYSLTFTNKAINILKEEREELKHQLRKSSSSRREIEIKLEHSQKEYNRISIAKDDTILDYGPLDEEMIFPPNGKEQIAFYRDKMKNFEKSVDERTTKFNQVNEKKIKQDKAVEIAYELFSKEFRDEEPIIFKDSLSEVQLLLKQEKKKLNEKIEFLQSEQRRKNDELESIKTAFHVLDRYEEAHHFKGPSVVATVLSEQEISDFTYERTSFVEHVTKGLRQGKNNVSKEWEKVERAKELFKTFCKTKITNVKMQKMAQDGIDSKRTYKEVVEFQTHMQKRITTAIKYNEASIIDHDKQLEQFVTHINSHLFTIAGELELIPKKTRVKVVDKWREIFKFSIPEWSEEEGKGRIRKHIEWILEQLESEKYVNSEGIEDFGRVRKDIETWIQSKQLLRVVMNNESMKVTCRKVTNDNEVTTSSYSWEQSNVWSGGEKWSKNMTLFLGILNYVAEKQKHIESNMKRHRVVILDNPFGKASSDHVLNPVFFIAEQLGFQIIALTAHAEGKFLRDYFPVIYSCRLRKAADTNKQIMTKVKQLHQAYFQDHEPQALDRLGEVEQMELF</sequence>
<gene>
    <name evidence="2" type="ORF">ACFSKK_24570</name>
</gene>
<organism evidence="2 3">
    <name type="scientific">Metabacillus endolithicus</name>
    <dbReference type="NCBI Taxonomy" id="1535204"/>
    <lineage>
        <taxon>Bacteria</taxon>
        <taxon>Bacillati</taxon>
        <taxon>Bacillota</taxon>
        <taxon>Bacilli</taxon>
        <taxon>Bacillales</taxon>
        <taxon>Bacillaceae</taxon>
        <taxon>Metabacillus</taxon>
    </lineage>
</organism>
<proteinExistence type="predicted"/>